<feature type="domain" description="AB hydrolase-1" evidence="2">
    <location>
        <begin position="50"/>
        <end position="202"/>
    </location>
</feature>
<protein>
    <recommendedName>
        <fullName evidence="2">AB hydrolase-1 domain-containing protein</fullName>
    </recommendedName>
</protein>
<comment type="caution">
    <text evidence="3">The sequence shown here is derived from an EMBL/GenBank/DDBJ whole genome shotgun (WGS) entry which is preliminary data.</text>
</comment>
<evidence type="ECO:0000313" key="3">
    <source>
        <dbReference type="EMBL" id="KPM37657.1"/>
    </source>
</evidence>
<gene>
    <name evidence="3" type="ORF">AK830_g8903</name>
</gene>
<dbReference type="InterPro" id="IPR029058">
    <property type="entry name" value="AB_hydrolase_fold"/>
</dbReference>
<feature type="region of interest" description="Disordered" evidence="1">
    <location>
        <begin position="1"/>
        <end position="29"/>
    </location>
</feature>
<evidence type="ECO:0000313" key="4">
    <source>
        <dbReference type="Proteomes" id="UP000050424"/>
    </source>
</evidence>
<proteinExistence type="predicted"/>
<reference evidence="3 4" key="1">
    <citation type="submission" date="2015-09" db="EMBL/GenBank/DDBJ databases">
        <title>Draft genome of a European isolate of the apple canker pathogen Neonectria ditissima.</title>
        <authorList>
            <person name="Gomez-Cortecero A."/>
            <person name="Harrison R.J."/>
            <person name="Armitage A.D."/>
        </authorList>
    </citation>
    <scope>NUCLEOTIDE SEQUENCE [LARGE SCALE GENOMIC DNA]</scope>
    <source>
        <strain evidence="3 4">R09/05</strain>
    </source>
</reference>
<organism evidence="3 4">
    <name type="scientific">Neonectria ditissima</name>
    <dbReference type="NCBI Taxonomy" id="78410"/>
    <lineage>
        <taxon>Eukaryota</taxon>
        <taxon>Fungi</taxon>
        <taxon>Dikarya</taxon>
        <taxon>Ascomycota</taxon>
        <taxon>Pezizomycotina</taxon>
        <taxon>Sordariomycetes</taxon>
        <taxon>Hypocreomycetidae</taxon>
        <taxon>Hypocreales</taxon>
        <taxon>Nectriaceae</taxon>
        <taxon>Neonectria</taxon>
    </lineage>
</organism>
<dbReference type="InterPro" id="IPR050266">
    <property type="entry name" value="AB_hydrolase_sf"/>
</dbReference>
<dbReference type="GO" id="GO:0047372">
    <property type="term" value="F:monoacylglycerol lipase activity"/>
    <property type="evidence" value="ECO:0007669"/>
    <property type="project" value="TreeGrafter"/>
</dbReference>
<dbReference type="PANTHER" id="PTHR43798:SF5">
    <property type="entry name" value="MONOACYLGLYCEROL LIPASE ABHD6"/>
    <property type="match status" value="1"/>
</dbReference>
<dbReference type="Proteomes" id="UP000050424">
    <property type="component" value="Unassembled WGS sequence"/>
</dbReference>
<sequence>MSPRSQYSVIREQPSAAVRETTPSTQHSHVPYFGLELKSTGSGLSELKQEHEPTSIESIAKDVEAIIQHAGLSPKDVIAVGHSMGAIVVSELAAKLDLRAAVLIGPVLPKPALAQIFKARIETVKKSGMEAMADTIPSAATGSKSSLTQKAFIRSLILSQTPEGYNSLCGVIAEAGRPSYSSARCPLLILAGEEDKTSPMTDAQVIHDE</sequence>
<dbReference type="Gene3D" id="3.40.50.1820">
    <property type="entry name" value="alpha/beta hydrolase"/>
    <property type="match status" value="1"/>
</dbReference>
<name>A0A0P7BB73_9HYPO</name>
<dbReference type="GO" id="GO:0016020">
    <property type="term" value="C:membrane"/>
    <property type="evidence" value="ECO:0007669"/>
    <property type="project" value="TreeGrafter"/>
</dbReference>
<dbReference type="GO" id="GO:0046464">
    <property type="term" value="P:acylglycerol catabolic process"/>
    <property type="evidence" value="ECO:0007669"/>
    <property type="project" value="TreeGrafter"/>
</dbReference>
<keyword evidence="4" id="KW-1185">Reference proteome</keyword>
<dbReference type="SUPFAM" id="SSF53474">
    <property type="entry name" value="alpha/beta-Hydrolases"/>
    <property type="match status" value="1"/>
</dbReference>
<dbReference type="EMBL" id="LKCW01000158">
    <property type="protein sequence ID" value="KPM37657.1"/>
    <property type="molecule type" value="Genomic_DNA"/>
</dbReference>
<dbReference type="AlphaFoldDB" id="A0A0P7BB73"/>
<accession>A0A0P7BB73</accession>
<evidence type="ECO:0000256" key="1">
    <source>
        <dbReference type="SAM" id="MobiDB-lite"/>
    </source>
</evidence>
<dbReference type="STRING" id="78410.A0A0P7BB73"/>
<dbReference type="Pfam" id="PF12697">
    <property type="entry name" value="Abhydrolase_6"/>
    <property type="match status" value="1"/>
</dbReference>
<dbReference type="InterPro" id="IPR000073">
    <property type="entry name" value="AB_hydrolase_1"/>
</dbReference>
<evidence type="ECO:0000259" key="2">
    <source>
        <dbReference type="Pfam" id="PF12697"/>
    </source>
</evidence>
<dbReference type="OrthoDB" id="2498029at2759"/>
<dbReference type="PANTHER" id="PTHR43798">
    <property type="entry name" value="MONOACYLGLYCEROL LIPASE"/>
    <property type="match status" value="1"/>
</dbReference>